<feature type="non-terminal residue" evidence="1">
    <location>
        <position position="407"/>
    </location>
</feature>
<dbReference type="Proteomes" id="UP001190700">
    <property type="component" value="Unassembled WGS sequence"/>
</dbReference>
<keyword evidence="2" id="KW-1185">Reference proteome</keyword>
<dbReference type="PANTHER" id="PTHR11319">
    <property type="entry name" value="G PROTEIN-COUPLED RECEPTOR-RELATED"/>
    <property type="match status" value="1"/>
</dbReference>
<evidence type="ECO:0008006" key="3">
    <source>
        <dbReference type="Google" id="ProtNLM"/>
    </source>
</evidence>
<comment type="caution">
    <text evidence="1">The sequence shown here is derived from an EMBL/GenBank/DDBJ whole genome shotgun (WGS) entry which is preliminary data.</text>
</comment>
<organism evidence="1 2">
    <name type="scientific">Cymbomonas tetramitiformis</name>
    <dbReference type="NCBI Taxonomy" id="36881"/>
    <lineage>
        <taxon>Eukaryota</taxon>
        <taxon>Viridiplantae</taxon>
        <taxon>Chlorophyta</taxon>
        <taxon>Pyramimonadophyceae</taxon>
        <taxon>Pyramimonadales</taxon>
        <taxon>Pyramimonadaceae</taxon>
        <taxon>Cymbomonas</taxon>
    </lineage>
</organism>
<name>A0AAE0KQJ5_9CHLO</name>
<dbReference type="SUPFAM" id="SSF51126">
    <property type="entry name" value="Pectin lyase-like"/>
    <property type="match status" value="1"/>
</dbReference>
<dbReference type="AlphaFoldDB" id="A0AAE0KQJ5"/>
<protein>
    <recommendedName>
        <fullName evidence="3">Right handed beta helix domain-containing protein</fullName>
    </recommendedName>
</protein>
<dbReference type="InterPro" id="IPR011050">
    <property type="entry name" value="Pectin_lyase_fold/virulence"/>
</dbReference>
<gene>
    <name evidence="1" type="ORF">CYMTET_34082</name>
</gene>
<reference evidence="1 2" key="1">
    <citation type="journal article" date="2015" name="Genome Biol. Evol.">
        <title>Comparative Genomics of a Bacterivorous Green Alga Reveals Evolutionary Causalities and Consequences of Phago-Mixotrophic Mode of Nutrition.</title>
        <authorList>
            <person name="Burns J.A."/>
            <person name="Paasch A."/>
            <person name="Narechania A."/>
            <person name="Kim E."/>
        </authorList>
    </citation>
    <scope>NUCLEOTIDE SEQUENCE [LARGE SCALE GENOMIC DNA]</scope>
    <source>
        <strain evidence="1 2">PLY_AMNH</strain>
    </source>
</reference>
<evidence type="ECO:0000313" key="1">
    <source>
        <dbReference type="EMBL" id="KAK3256805.1"/>
    </source>
</evidence>
<sequence length="407" mass="42690">MEQNVVDEMGGVVYTTHGFVRAERCSFKGNIAGTEGGVIASEASRVSTPGEPGEPGAIAGRTRGPCIGRVEIVDCDFYGNKAVHYGGILFSAAGSTIIAHSLVMDNVGGVEAGVASVRQHGTLTWLSTRFAGNFGRTGAGMVLTDGDMIVQDSVIDANYASWGMLYIKDGESSANISGSLFYNNTAVGGALLYCELCGNIWYEDNLARHNLAYKDGGIFYFEDCASELTVLHSVFKANTAENNGGLIYSVLSGRYELRRVSILISDSLLEANAAISNGGVLYIRGGKKLIMSNSTLHGNKVPHGSSQLASPYFRCSVLRGGGEGSGSKSDVKKACGQELPLMCQVGKKVMLGGEPTACCGKEVMLRVVELTVCCGQGGGVGVVCLRCAAGKEVLSFTYVLGGKKVMS</sequence>
<evidence type="ECO:0000313" key="2">
    <source>
        <dbReference type="Proteomes" id="UP001190700"/>
    </source>
</evidence>
<dbReference type="EMBL" id="LGRX02021314">
    <property type="protein sequence ID" value="KAK3256805.1"/>
    <property type="molecule type" value="Genomic_DNA"/>
</dbReference>
<dbReference type="PANTHER" id="PTHR11319:SF35">
    <property type="entry name" value="OUTER MEMBRANE PROTEIN PMPC-RELATED"/>
    <property type="match status" value="1"/>
</dbReference>
<accession>A0AAE0KQJ5</accession>
<proteinExistence type="predicted"/>